<dbReference type="EMBL" id="NRSJ01000047">
    <property type="protein sequence ID" value="MBK1706654.1"/>
    <property type="molecule type" value="Genomic_DNA"/>
</dbReference>
<dbReference type="InterPro" id="IPR017522">
    <property type="entry name" value="Sugar_tfrase_PEP-CTERM_Stp2"/>
</dbReference>
<dbReference type="Proteomes" id="UP001296776">
    <property type="component" value="Unassembled WGS sequence"/>
</dbReference>
<reference evidence="3" key="1">
    <citation type="submission" date="2017-08" db="EMBL/GenBank/DDBJ databases">
        <authorList>
            <person name="Imhoff J.F."/>
            <person name="Rahn T."/>
            <person name="Kuenzel S."/>
            <person name="Neulinger S.C."/>
        </authorList>
    </citation>
    <scope>NUCLEOTIDE SEQUENCE</scope>
    <source>
        <strain evidence="3">DSM 11080</strain>
    </source>
</reference>
<dbReference type="Gene3D" id="3.40.50.2000">
    <property type="entry name" value="Glycogen Phosphorylase B"/>
    <property type="match status" value="2"/>
</dbReference>
<evidence type="ECO:0000313" key="4">
    <source>
        <dbReference type="Proteomes" id="UP001296776"/>
    </source>
</evidence>
<dbReference type="InterPro" id="IPR028098">
    <property type="entry name" value="Glyco_trans_4-like_N"/>
</dbReference>
<proteinExistence type="predicted"/>
<dbReference type="AlphaFoldDB" id="A0AAJ0XBA6"/>
<dbReference type="PANTHER" id="PTHR12526">
    <property type="entry name" value="GLYCOSYLTRANSFERASE"/>
    <property type="match status" value="1"/>
</dbReference>
<comment type="caution">
    <text evidence="3">The sequence shown here is derived from an EMBL/GenBank/DDBJ whole genome shotgun (WGS) entry which is preliminary data.</text>
</comment>
<dbReference type="GO" id="GO:1901135">
    <property type="term" value="P:carbohydrate derivative metabolic process"/>
    <property type="evidence" value="ECO:0007669"/>
    <property type="project" value="UniProtKB-ARBA"/>
</dbReference>
<organism evidence="3 4">
    <name type="scientific">Halochromatium glycolicum</name>
    <dbReference type="NCBI Taxonomy" id="85075"/>
    <lineage>
        <taxon>Bacteria</taxon>
        <taxon>Pseudomonadati</taxon>
        <taxon>Pseudomonadota</taxon>
        <taxon>Gammaproteobacteria</taxon>
        <taxon>Chromatiales</taxon>
        <taxon>Chromatiaceae</taxon>
        <taxon>Halochromatium</taxon>
    </lineage>
</organism>
<dbReference type="SUPFAM" id="SSF53756">
    <property type="entry name" value="UDP-Glycosyltransferase/glycogen phosphorylase"/>
    <property type="match status" value="1"/>
</dbReference>
<dbReference type="Pfam" id="PF00534">
    <property type="entry name" value="Glycos_transf_1"/>
    <property type="match status" value="1"/>
</dbReference>
<dbReference type="GO" id="GO:0016757">
    <property type="term" value="F:glycosyltransferase activity"/>
    <property type="evidence" value="ECO:0007669"/>
    <property type="project" value="InterPro"/>
</dbReference>
<protein>
    <submittedName>
        <fullName evidence="3">Sugar transferase</fullName>
    </submittedName>
</protein>
<dbReference type="Pfam" id="PF13439">
    <property type="entry name" value="Glyco_transf_4"/>
    <property type="match status" value="1"/>
</dbReference>
<dbReference type="NCBIfam" id="TIGR03088">
    <property type="entry name" value="stp2"/>
    <property type="match status" value="1"/>
</dbReference>
<evidence type="ECO:0000259" key="2">
    <source>
        <dbReference type="Pfam" id="PF13439"/>
    </source>
</evidence>
<feature type="domain" description="Glycosyltransferase subfamily 4-like N-terminal" evidence="2">
    <location>
        <begin position="43"/>
        <end position="203"/>
    </location>
</feature>
<keyword evidence="3" id="KW-0808">Transferase</keyword>
<name>A0AAJ0XBA6_9GAMM</name>
<gene>
    <name evidence="3" type="ORF">CKO40_19415</name>
</gene>
<evidence type="ECO:0000259" key="1">
    <source>
        <dbReference type="Pfam" id="PF00534"/>
    </source>
</evidence>
<reference evidence="3" key="2">
    <citation type="journal article" date="2020" name="Microorganisms">
        <title>Osmotic Adaptation and Compatible Solute Biosynthesis of Phototrophic Bacteria as Revealed from Genome Analyses.</title>
        <authorList>
            <person name="Imhoff J.F."/>
            <person name="Rahn T."/>
            <person name="Kunzel S."/>
            <person name="Keller A."/>
            <person name="Neulinger S.C."/>
        </authorList>
    </citation>
    <scope>NUCLEOTIDE SEQUENCE</scope>
    <source>
        <strain evidence="3">DSM 11080</strain>
    </source>
</reference>
<evidence type="ECO:0000313" key="3">
    <source>
        <dbReference type="EMBL" id="MBK1706654.1"/>
    </source>
</evidence>
<sequence>MQRAPVLSASCGPCPIRWGIRVAEAPRSAPPPLIVHVIHRLDVGGMENGLVNLLNRMPTEAYRHAIICMTDYTDFSQRLQRDDVHLYSLHKREGKDLGVHLGLWRLLRQLRPAIVHTRNLATLEAQVTAAAAGIQVRVHGEHGWDVGDTDGSNPRNRRLRRWVRPLVSQYIALSRHQMGYLEEQIGVAHARLNQVCNGVDTARFRPSPAGADRRAPLPAGFAAADTLTIGAVMRMQPVKAPLELARAFLLLRDSVPAMFPRLRLVLVGDGPLRQTATEILTAAGVAEQVWLPGARDDVPELMRAVDLFVVPSLAEGICNTILEAMATGLPVIATDVGGNPDLVQPGATGNLVPAGKPEALTEAMAGVLSDDAQRQRMGRAARARAEREFSLEAMVQGYLQVYYKALGSAAGAS</sequence>
<accession>A0AAJ0XBA6</accession>
<dbReference type="InterPro" id="IPR001296">
    <property type="entry name" value="Glyco_trans_1"/>
</dbReference>
<keyword evidence="4" id="KW-1185">Reference proteome</keyword>
<feature type="domain" description="Glycosyl transferase family 1" evidence="1">
    <location>
        <begin position="226"/>
        <end position="383"/>
    </location>
</feature>